<sequence length="147" mass="17073">MIIPNDVFFSHILKEINDGKSVRIPSKGNSMLPLIRPEVDEIELSPISENSIQKGNILLAVINNNYYVIHRAEKISSEKITLRGDGNIKKREICPTDSVIAEVTCIYRGNKRVTKSSLIWKIMRFCWFKSPLLRRIYLGIYRRIRQK</sequence>
<dbReference type="Proteomes" id="UP000032417">
    <property type="component" value="Chromosome 1"/>
</dbReference>
<proteinExistence type="predicted"/>
<dbReference type="EMBL" id="LN515532">
    <property type="protein sequence ID" value="CEA16597.1"/>
    <property type="molecule type" value="Genomic_DNA"/>
</dbReference>
<dbReference type="STRING" id="1562970.ING2E5B_1859"/>
<organism evidence="1 2">
    <name type="scientific">Fermentimonas caenicola</name>
    <dbReference type="NCBI Taxonomy" id="1562970"/>
    <lineage>
        <taxon>Bacteria</taxon>
        <taxon>Pseudomonadati</taxon>
        <taxon>Bacteroidota</taxon>
        <taxon>Bacteroidia</taxon>
        <taxon>Bacteroidales</taxon>
        <taxon>Dysgonomonadaceae</taxon>
        <taxon>Fermentimonas</taxon>
    </lineage>
</organism>
<accession>A0A098C3W1</accession>
<name>A0A098C3W1_9BACT</name>
<protein>
    <recommendedName>
        <fullName evidence="3">Peptidase S24/S26A/S26B/S26C domain-containing protein</fullName>
    </recommendedName>
</protein>
<dbReference type="AlphaFoldDB" id="A0A098C3W1"/>
<evidence type="ECO:0000313" key="1">
    <source>
        <dbReference type="EMBL" id="CEA16597.1"/>
    </source>
</evidence>
<evidence type="ECO:0008006" key="3">
    <source>
        <dbReference type="Google" id="ProtNLM"/>
    </source>
</evidence>
<dbReference type="KEGG" id="pbt:ING2E5B_1859"/>
<reference evidence="1 2" key="1">
    <citation type="submission" date="2014-08" db="EMBL/GenBank/DDBJ databases">
        <authorList>
            <person name="Wibberg D."/>
        </authorList>
    </citation>
    <scope>NUCLEOTIDE SEQUENCE [LARGE SCALE GENOMIC DNA]</scope>
    <source>
        <strain evidence="2">ING2-E5B</strain>
    </source>
</reference>
<dbReference type="HOGENOM" id="CLU_126496_1_0_10"/>
<keyword evidence="2" id="KW-1185">Reference proteome</keyword>
<evidence type="ECO:0000313" key="2">
    <source>
        <dbReference type="Proteomes" id="UP000032417"/>
    </source>
</evidence>
<gene>
    <name evidence="1" type="ORF">ING2E5B_1859</name>
</gene>